<evidence type="ECO:0000256" key="5">
    <source>
        <dbReference type="SAM" id="Phobius"/>
    </source>
</evidence>
<keyword evidence="4 5" id="KW-0472">Membrane</keyword>
<evidence type="ECO:0000256" key="4">
    <source>
        <dbReference type="ARBA" id="ARBA00023136"/>
    </source>
</evidence>
<comment type="caution">
    <text evidence="7">The sequence shown here is derived from an EMBL/GenBank/DDBJ whole genome shotgun (WGS) entry which is preliminary data.</text>
</comment>
<dbReference type="PANTHER" id="PTHR31234">
    <property type="entry name" value="LATE EMBRYOGENESIS ABUNDANT (LEA) HYDROXYPROLINE-RICH GLYCOPROTEIN FAMILY"/>
    <property type="match status" value="1"/>
</dbReference>
<dbReference type="GO" id="GO:0098542">
    <property type="term" value="P:defense response to other organism"/>
    <property type="evidence" value="ECO:0007669"/>
    <property type="project" value="InterPro"/>
</dbReference>
<evidence type="ECO:0000256" key="1">
    <source>
        <dbReference type="ARBA" id="ARBA00004167"/>
    </source>
</evidence>
<dbReference type="InterPro" id="IPR044839">
    <property type="entry name" value="NDR1-like"/>
</dbReference>
<accession>A0A438FZU0</accession>
<proteinExistence type="predicted"/>
<evidence type="ECO:0000256" key="3">
    <source>
        <dbReference type="ARBA" id="ARBA00022989"/>
    </source>
</evidence>
<organism evidence="7 8">
    <name type="scientific">Vitis vinifera</name>
    <name type="common">Grape</name>
    <dbReference type="NCBI Taxonomy" id="29760"/>
    <lineage>
        <taxon>Eukaryota</taxon>
        <taxon>Viridiplantae</taxon>
        <taxon>Streptophyta</taxon>
        <taxon>Embryophyta</taxon>
        <taxon>Tracheophyta</taxon>
        <taxon>Spermatophyta</taxon>
        <taxon>Magnoliopsida</taxon>
        <taxon>eudicotyledons</taxon>
        <taxon>Gunneridae</taxon>
        <taxon>Pentapetalae</taxon>
        <taxon>rosids</taxon>
        <taxon>Vitales</taxon>
        <taxon>Vitaceae</taxon>
        <taxon>Viteae</taxon>
        <taxon>Vitis</taxon>
    </lineage>
</organism>
<feature type="domain" description="Late embryogenesis abundant protein LEA-2 subgroup" evidence="6">
    <location>
        <begin position="239"/>
        <end position="330"/>
    </location>
</feature>
<dbReference type="AlphaFoldDB" id="A0A438FZU0"/>
<keyword evidence="3 5" id="KW-1133">Transmembrane helix</keyword>
<dbReference type="SUPFAM" id="SSF117070">
    <property type="entry name" value="LEA14-like"/>
    <property type="match status" value="1"/>
</dbReference>
<dbReference type="InterPro" id="IPR004864">
    <property type="entry name" value="LEA_2"/>
</dbReference>
<dbReference type="GO" id="GO:0016020">
    <property type="term" value="C:membrane"/>
    <property type="evidence" value="ECO:0007669"/>
    <property type="project" value="UniProtKB-SubCell"/>
</dbReference>
<dbReference type="Proteomes" id="UP000288805">
    <property type="component" value="Unassembled WGS sequence"/>
</dbReference>
<name>A0A438FZU0_VITVI</name>
<sequence length="363" mass="39964">MEIGNSRSLGFRVEMFLGPEDDEVDPTLGPLSNSQERTSKGLRPAYEVEILYGSPAQITSLGIGGLGHWGLEGELSVTLFFSTSHCEVWHQLIPFPCNPSQSSKVDTLLPPLSTAPHLSMEERVPPVTDAHGNTDLFPDSQNIFRSGTYVVQVPKDQIYRVPPPENALIAERHRSPAQKKKSYRSRCFILCILICIIAVIVAIAAAVSSRVLHPKSPIFHIQHLVVTKSSHSRPQYKITLKAKNPNSHTGITYEAGGHVSLSFKNHEIADGDCPTFSQGQKDSTVFVVPLSGSKSALPKEIERSIKSQNPTAHTSLSLSLSMDYPIKRRVWLFKRGKRLAVLCNVTVDTLAKGTRVLSQECHS</sequence>
<dbReference type="Pfam" id="PF03168">
    <property type="entry name" value="LEA_2"/>
    <property type="match status" value="1"/>
</dbReference>
<dbReference type="PANTHER" id="PTHR31234:SF68">
    <property type="entry name" value="EXPRESSED PROTEIN"/>
    <property type="match status" value="1"/>
</dbReference>
<reference evidence="7 8" key="1">
    <citation type="journal article" date="2018" name="PLoS Genet.">
        <title>Population sequencing reveals clonal diversity and ancestral inbreeding in the grapevine cultivar Chardonnay.</title>
        <authorList>
            <person name="Roach M.J."/>
            <person name="Johnson D.L."/>
            <person name="Bohlmann J."/>
            <person name="van Vuuren H.J."/>
            <person name="Jones S.J."/>
            <person name="Pretorius I.S."/>
            <person name="Schmidt S.A."/>
            <person name="Borneman A.R."/>
        </authorList>
    </citation>
    <scope>NUCLEOTIDE SEQUENCE [LARGE SCALE GENOMIC DNA]</scope>
    <source>
        <strain evidence="8">cv. Chardonnay</strain>
        <tissue evidence="7">Leaf</tissue>
    </source>
</reference>
<protein>
    <submittedName>
        <fullName evidence="7">NDR1/HIN1-like protein 13</fullName>
    </submittedName>
</protein>
<keyword evidence="2 5" id="KW-0812">Transmembrane</keyword>
<gene>
    <name evidence="7" type="primary">NHL13_0</name>
    <name evidence="7" type="ORF">CK203_022090</name>
</gene>
<evidence type="ECO:0000256" key="2">
    <source>
        <dbReference type="ARBA" id="ARBA00022692"/>
    </source>
</evidence>
<feature type="transmembrane region" description="Helical" evidence="5">
    <location>
        <begin position="187"/>
        <end position="207"/>
    </location>
</feature>
<evidence type="ECO:0000313" key="8">
    <source>
        <dbReference type="Proteomes" id="UP000288805"/>
    </source>
</evidence>
<evidence type="ECO:0000313" key="7">
    <source>
        <dbReference type="EMBL" id="RVW65482.1"/>
    </source>
</evidence>
<comment type="subcellular location">
    <subcellularLocation>
        <location evidence="1">Membrane</location>
        <topology evidence="1">Single-pass membrane protein</topology>
    </subcellularLocation>
</comment>
<evidence type="ECO:0000259" key="6">
    <source>
        <dbReference type="Pfam" id="PF03168"/>
    </source>
</evidence>
<dbReference type="EMBL" id="QGNW01000688">
    <property type="protein sequence ID" value="RVW65482.1"/>
    <property type="molecule type" value="Genomic_DNA"/>
</dbReference>